<proteinExistence type="predicted"/>
<dbReference type="HOGENOM" id="CLU_149990_0_0_6"/>
<dbReference type="SUPFAM" id="SSF56276">
    <property type="entry name" value="S-adenosylmethionine decarboxylase"/>
    <property type="match status" value="1"/>
</dbReference>
<protein>
    <submittedName>
        <fullName evidence="10">Uncharacterized protein</fullName>
    </submittedName>
</protein>
<organism evidence="10 11">
    <name type="scientific">Coxiella burnetii (strain Dugway 5J108-111)</name>
    <dbReference type="NCBI Taxonomy" id="434922"/>
    <lineage>
        <taxon>Bacteria</taxon>
        <taxon>Pseudomonadati</taxon>
        <taxon>Pseudomonadota</taxon>
        <taxon>Gammaproteobacteria</taxon>
        <taxon>Legionellales</taxon>
        <taxon>Coxiellaceae</taxon>
        <taxon>Coxiella</taxon>
    </lineage>
</organism>
<evidence type="ECO:0000256" key="8">
    <source>
        <dbReference type="ARBA" id="ARBA00023270"/>
    </source>
</evidence>
<gene>
    <name evidence="10" type="ordered locus">CBUD_1111</name>
</gene>
<evidence type="ECO:0000256" key="3">
    <source>
        <dbReference type="ARBA" id="ARBA00022813"/>
    </source>
</evidence>
<keyword evidence="6" id="KW-0865">Zymogen</keyword>
<keyword evidence="8" id="KW-0704">Schiff base</keyword>
<dbReference type="GO" id="GO:0008295">
    <property type="term" value="P:spermidine biosynthetic process"/>
    <property type="evidence" value="ECO:0007669"/>
    <property type="project" value="UniProtKB-KW"/>
</dbReference>
<name>A9KCI5_COXBN</name>
<dbReference type="GO" id="GO:0004014">
    <property type="term" value="F:adenosylmethionine decarboxylase activity"/>
    <property type="evidence" value="ECO:0007669"/>
    <property type="project" value="InterPro"/>
</dbReference>
<evidence type="ECO:0000256" key="7">
    <source>
        <dbReference type="ARBA" id="ARBA00023239"/>
    </source>
</evidence>
<dbReference type="KEGG" id="cbd:CBUD_1111"/>
<dbReference type="InterPro" id="IPR003826">
    <property type="entry name" value="AdoMetDC_fam_prok"/>
</dbReference>
<dbReference type="AlphaFoldDB" id="A9KCI5"/>
<keyword evidence="2" id="KW-0210">Decarboxylase</keyword>
<evidence type="ECO:0000256" key="5">
    <source>
        <dbReference type="ARBA" id="ARBA00023115"/>
    </source>
</evidence>
<evidence type="ECO:0000256" key="6">
    <source>
        <dbReference type="ARBA" id="ARBA00023145"/>
    </source>
</evidence>
<sequence length="105" mass="11953">MEGYFTREVTRDVLSDYLYGIAAHLGLRTYGEPTIFSPSGMGKEENQGFDAFIPLIDSGISTYIWSKENFFSIIVYTCKNFDTQAAISYTKDYFCVSSEMALMEF</sequence>
<reference evidence="10 11" key="1">
    <citation type="journal article" date="2009" name="Infect. Immun.">
        <title>Comparative genomics reveal extensive transposon-mediated genomic plasticity and diversity among potential effector proteins within the genus Coxiella.</title>
        <authorList>
            <person name="Beare P.A."/>
            <person name="Unsworth N."/>
            <person name="Andoh M."/>
            <person name="Voth D.E."/>
            <person name="Omsland A."/>
            <person name="Gilk S.D."/>
            <person name="Williams K.P."/>
            <person name="Sobral B.W."/>
            <person name="Kupko J.J.III."/>
            <person name="Porcella S.F."/>
            <person name="Samuel J.E."/>
            <person name="Heinzen R.A."/>
        </authorList>
    </citation>
    <scope>NUCLEOTIDE SEQUENCE [LARGE SCALE GENOMIC DNA]</scope>
    <source>
        <strain evidence="10 11">Dugway 5J108-111</strain>
    </source>
</reference>
<evidence type="ECO:0000313" key="11">
    <source>
        <dbReference type="Proteomes" id="UP000008555"/>
    </source>
</evidence>
<keyword evidence="7" id="KW-0456">Lyase</keyword>
<dbReference type="Pfam" id="PF02675">
    <property type="entry name" value="AdoMet_dc"/>
    <property type="match status" value="1"/>
</dbReference>
<dbReference type="InterPro" id="IPR016067">
    <property type="entry name" value="S-AdoMet_deCO2ase_core"/>
</dbReference>
<evidence type="ECO:0000313" key="10">
    <source>
        <dbReference type="EMBL" id="ABS78450.2"/>
    </source>
</evidence>
<evidence type="ECO:0000256" key="9">
    <source>
        <dbReference type="ARBA" id="ARBA00023317"/>
    </source>
</evidence>
<dbReference type="Gene3D" id="3.60.90.10">
    <property type="entry name" value="S-adenosylmethionine decarboxylase"/>
    <property type="match status" value="1"/>
</dbReference>
<comment type="cofactor">
    <cofactor evidence="1">
        <name>pyruvate</name>
        <dbReference type="ChEBI" id="CHEBI:15361"/>
    </cofactor>
</comment>
<keyword evidence="9" id="KW-0670">Pyruvate</keyword>
<dbReference type="RefSeq" id="WP_011996921.1">
    <property type="nucleotide sequence ID" value="NC_009727.1"/>
</dbReference>
<keyword evidence="3" id="KW-0068">Autocatalytic cleavage</keyword>
<evidence type="ECO:0000256" key="2">
    <source>
        <dbReference type="ARBA" id="ARBA00022793"/>
    </source>
</evidence>
<accession>A9KCI5</accession>
<evidence type="ECO:0000256" key="4">
    <source>
        <dbReference type="ARBA" id="ARBA00023066"/>
    </source>
</evidence>
<dbReference type="EMBL" id="CP000733">
    <property type="protein sequence ID" value="ABS78450.2"/>
    <property type="molecule type" value="Genomic_DNA"/>
</dbReference>
<dbReference type="Proteomes" id="UP000008555">
    <property type="component" value="Chromosome"/>
</dbReference>
<keyword evidence="5" id="KW-0620">Polyamine biosynthesis</keyword>
<evidence type="ECO:0000256" key="1">
    <source>
        <dbReference type="ARBA" id="ARBA00001928"/>
    </source>
</evidence>
<keyword evidence="4" id="KW-0745">Spermidine biosynthesis</keyword>